<accession>A0A7Z0IJD8</accession>
<sequence>MPPVRDDSSPPPRHPYFDSPFVALAHRGGALLPANLGKENTLAAFANAVELGYRYLETDVHATADGVLVAFHDSVLDRVTDETGRIGELPYARVRRARIGGSEPIPTLAEVLDAFDARLNIDLKADAAVAPLAAAIRRHGAADRVCVGSFSSSRLRAFRRLAGPSVATSAGPLAVARNAFAPLAPRRDPDAGYAYQVPVSHTWRGIRVPVITPRFVARAHAAGRQVHAWTIDDPDEMGRLIDLGVDGLVSDRIDTLRDVLIERGLW</sequence>
<comment type="caution">
    <text evidence="2">The sequence shown here is derived from an EMBL/GenBank/DDBJ whole genome shotgun (WGS) entry which is preliminary data.</text>
</comment>
<feature type="domain" description="GP-PDE" evidence="1">
    <location>
        <begin position="21"/>
        <end position="260"/>
    </location>
</feature>
<proteinExistence type="predicted"/>
<evidence type="ECO:0000259" key="1">
    <source>
        <dbReference type="PROSITE" id="PS51704"/>
    </source>
</evidence>
<dbReference type="PANTHER" id="PTHR43805">
    <property type="entry name" value="GLYCEROPHOSPHORYL DIESTER PHOSPHODIESTERASE"/>
    <property type="match status" value="1"/>
</dbReference>
<dbReference type="AlphaFoldDB" id="A0A7Z0IJD8"/>
<keyword evidence="2" id="KW-0378">Hydrolase</keyword>
<keyword evidence="3" id="KW-1185">Reference proteome</keyword>
<evidence type="ECO:0000313" key="3">
    <source>
        <dbReference type="Proteomes" id="UP000527616"/>
    </source>
</evidence>
<dbReference type="GO" id="GO:0008889">
    <property type="term" value="F:glycerophosphodiester phosphodiesterase activity"/>
    <property type="evidence" value="ECO:0007669"/>
    <property type="project" value="UniProtKB-EC"/>
</dbReference>
<dbReference type="Proteomes" id="UP000527616">
    <property type="component" value="Unassembled WGS sequence"/>
</dbReference>
<dbReference type="InterPro" id="IPR017946">
    <property type="entry name" value="PLC-like_Pdiesterase_TIM-brl"/>
</dbReference>
<organism evidence="2 3">
    <name type="scientific">Naumannella cuiyingiana</name>
    <dbReference type="NCBI Taxonomy" id="1347891"/>
    <lineage>
        <taxon>Bacteria</taxon>
        <taxon>Bacillati</taxon>
        <taxon>Actinomycetota</taxon>
        <taxon>Actinomycetes</taxon>
        <taxon>Propionibacteriales</taxon>
        <taxon>Propionibacteriaceae</taxon>
        <taxon>Naumannella</taxon>
    </lineage>
</organism>
<dbReference type="EMBL" id="JACBZS010000001">
    <property type="protein sequence ID" value="NYI69455.1"/>
    <property type="molecule type" value="Genomic_DNA"/>
</dbReference>
<name>A0A7Z0IJD8_9ACTN</name>
<evidence type="ECO:0000313" key="2">
    <source>
        <dbReference type="EMBL" id="NYI69455.1"/>
    </source>
</evidence>
<dbReference type="GO" id="GO:0006629">
    <property type="term" value="P:lipid metabolic process"/>
    <property type="evidence" value="ECO:0007669"/>
    <property type="project" value="InterPro"/>
</dbReference>
<dbReference type="PROSITE" id="PS51704">
    <property type="entry name" value="GP_PDE"/>
    <property type="match status" value="1"/>
</dbReference>
<dbReference type="CDD" id="cd08561">
    <property type="entry name" value="GDPD_cytoplasmic_ScUgpQ2_like"/>
    <property type="match status" value="1"/>
</dbReference>
<dbReference type="PANTHER" id="PTHR43805:SF1">
    <property type="entry name" value="GP-PDE DOMAIN-CONTAINING PROTEIN"/>
    <property type="match status" value="1"/>
</dbReference>
<reference evidence="2 3" key="1">
    <citation type="submission" date="2020-07" db="EMBL/GenBank/DDBJ databases">
        <title>Sequencing the genomes of 1000 actinobacteria strains.</title>
        <authorList>
            <person name="Klenk H.-P."/>
        </authorList>
    </citation>
    <scope>NUCLEOTIDE SEQUENCE [LARGE SCALE GENOMIC DNA]</scope>
    <source>
        <strain evidence="2 3">DSM 103164</strain>
    </source>
</reference>
<protein>
    <submittedName>
        <fullName evidence="2">Glycerophosphoryl diester phosphodiesterase</fullName>
        <ecNumber evidence="2">3.1.4.46</ecNumber>
    </submittedName>
</protein>
<dbReference type="Gene3D" id="3.20.20.190">
    <property type="entry name" value="Phosphatidylinositol (PI) phosphodiesterase"/>
    <property type="match status" value="1"/>
</dbReference>
<gene>
    <name evidence="2" type="ORF">GGQ54_000015</name>
</gene>
<dbReference type="InterPro" id="IPR030395">
    <property type="entry name" value="GP_PDE_dom"/>
</dbReference>
<dbReference type="EC" id="3.1.4.46" evidence="2"/>
<dbReference type="Pfam" id="PF03009">
    <property type="entry name" value="GDPD"/>
    <property type="match status" value="1"/>
</dbReference>
<dbReference type="SUPFAM" id="SSF51695">
    <property type="entry name" value="PLC-like phosphodiesterases"/>
    <property type="match status" value="1"/>
</dbReference>
<dbReference type="RefSeq" id="WP_343045793.1">
    <property type="nucleotide sequence ID" value="NZ_JACBZS010000001.1"/>
</dbReference>